<name>A0AAX4HTK1_9BACT</name>
<dbReference type="GO" id="GO:0005829">
    <property type="term" value="C:cytosol"/>
    <property type="evidence" value="ECO:0007669"/>
    <property type="project" value="TreeGrafter"/>
</dbReference>
<accession>A0AAX4HTK1</accession>
<dbReference type="AlphaFoldDB" id="A0AAX4HTK1"/>
<dbReference type="RefSeq" id="WP_321399197.1">
    <property type="nucleotide sequence ID" value="NZ_CP139487.1"/>
</dbReference>
<dbReference type="Gene3D" id="3.40.50.2000">
    <property type="entry name" value="Glycogen Phosphorylase B"/>
    <property type="match status" value="2"/>
</dbReference>
<dbReference type="SUPFAM" id="SSF53756">
    <property type="entry name" value="UDP-Glycosyltransferase/glycogen phosphorylase"/>
    <property type="match status" value="1"/>
</dbReference>
<dbReference type="EMBL" id="CP139487">
    <property type="protein sequence ID" value="WPU66711.1"/>
    <property type="molecule type" value="Genomic_DNA"/>
</dbReference>
<organism evidence="3 4">
    <name type="scientific">Peredibacter starrii</name>
    <dbReference type="NCBI Taxonomy" id="28202"/>
    <lineage>
        <taxon>Bacteria</taxon>
        <taxon>Pseudomonadati</taxon>
        <taxon>Bdellovibrionota</taxon>
        <taxon>Bacteriovoracia</taxon>
        <taxon>Bacteriovoracales</taxon>
        <taxon>Bacteriovoracaceae</taxon>
        <taxon>Peredibacter</taxon>
    </lineage>
</organism>
<keyword evidence="4" id="KW-1185">Reference proteome</keyword>
<protein>
    <submittedName>
        <fullName evidence="3">Glycosyltransferase family 9 protein</fullName>
    </submittedName>
</protein>
<gene>
    <name evidence="3" type="ORF">SOO65_08125</name>
</gene>
<evidence type="ECO:0000256" key="2">
    <source>
        <dbReference type="ARBA" id="ARBA00022679"/>
    </source>
</evidence>
<evidence type="ECO:0000313" key="4">
    <source>
        <dbReference type="Proteomes" id="UP001324634"/>
    </source>
</evidence>
<dbReference type="InterPro" id="IPR051199">
    <property type="entry name" value="LPS_LOS_Heptosyltrfase"/>
</dbReference>
<dbReference type="InterPro" id="IPR002201">
    <property type="entry name" value="Glyco_trans_9"/>
</dbReference>
<keyword evidence="2" id="KW-0808">Transferase</keyword>
<evidence type="ECO:0000256" key="1">
    <source>
        <dbReference type="ARBA" id="ARBA00022676"/>
    </source>
</evidence>
<sequence length="362" mass="40791">MAIRKIGVLRANALGDLIVSLPALEAIKASYPDAELVLIGRKSHSELLRGRKPVDRVIVLPPSIRFDRPIELNEEDQKIVDNIKEEKFDVLVQLHGGGRYSNAFINMLRPIISVGAKTSDAQPLNKYRPYTQFQHEVLRELEIVELLGAKSSSFAPRISVYDNEREEGRKVLQSISGSSVRKIVLLNPGATDPKRRWPWEKFAAVARELSRKFTVLINTGPGEEKISEEIKKICPEVIIIQPSLNKLVAVLSNCDLVISNDTGTMHLSMALEVPTVALFWHRNVMNYAPLKAENTRLVISWQSQCSICGKNCCMETCKHESSLLSELTVKEVLNASYELLEINSRPYHLTQNQGRIFLKSRK</sequence>
<dbReference type="CDD" id="cd03789">
    <property type="entry name" value="GT9_LPS_heptosyltransferase"/>
    <property type="match status" value="1"/>
</dbReference>
<keyword evidence="1" id="KW-0328">Glycosyltransferase</keyword>
<evidence type="ECO:0000313" key="3">
    <source>
        <dbReference type="EMBL" id="WPU66711.1"/>
    </source>
</evidence>
<reference evidence="3 4" key="1">
    <citation type="submission" date="2023-11" db="EMBL/GenBank/DDBJ databases">
        <title>Peredibacter starrii A3.12.</title>
        <authorList>
            <person name="Mitchell R.J."/>
        </authorList>
    </citation>
    <scope>NUCLEOTIDE SEQUENCE [LARGE SCALE GENOMIC DNA]</scope>
    <source>
        <strain evidence="3 4">A3.12</strain>
    </source>
</reference>
<dbReference type="GO" id="GO:0009244">
    <property type="term" value="P:lipopolysaccharide core region biosynthetic process"/>
    <property type="evidence" value="ECO:0007669"/>
    <property type="project" value="TreeGrafter"/>
</dbReference>
<dbReference type="Pfam" id="PF01075">
    <property type="entry name" value="Glyco_transf_9"/>
    <property type="match status" value="1"/>
</dbReference>
<dbReference type="GO" id="GO:0008713">
    <property type="term" value="F:ADP-heptose-lipopolysaccharide heptosyltransferase activity"/>
    <property type="evidence" value="ECO:0007669"/>
    <property type="project" value="TreeGrafter"/>
</dbReference>
<dbReference type="KEGG" id="psti:SOO65_08125"/>
<proteinExistence type="predicted"/>
<dbReference type="Proteomes" id="UP001324634">
    <property type="component" value="Chromosome"/>
</dbReference>
<dbReference type="PANTHER" id="PTHR30160">
    <property type="entry name" value="TETRAACYLDISACCHARIDE 4'-KINASE-RELATED"/>
    <property type="match status" value="1"/>
</dbReference>